<organism evidence="5 6">
    <name type="scientific">Jiangella alkaliphila</name>
    <dbReference type="NCBI Taxonomy" id="419479"/>
    <lineage>
        <taxon>Bacteria</taxon>
        <taxon>Bacillati</taxon>
        <taxon>Actinomycetota</taxon>
        <taxon>Actinomycetes</taxon>
        <taxon>Jiangellales</taxon>
        <taxon>Jiangellaceae</taxon>
        <taxon>Jiangella</taxon>
    </lineage>
</organism>
<keyword evidence="2" id="KW-0238">DNA-binding</keyword>
<keyword evidence="6" id="KW-1185">Reference proteome</keyword>
<dbReference type="PROSITE" id="PS50949">
    <property type="entry name" value="HTH_GNTR"/>
    <property type="match status" value="1"/>
</dbReference>
<evidence type="ECO:0000313" key="5">
    <source>
        <dbReference type="EMBL" id="SDU52190.1"/>
    </source>
</evidence>
<protein>
    <submittedName>
        <fullName evidence="5">Transcriptional regulator, GntR family</fullName>
    </submittedName>
</protein>
<dbReference type="AlphaFoldDB" id="A0A1H2J704"/>
<dbReference type="InterPro" id="IPR011663">
    <property type="entry name" value="UTRA"/>
</dbReference>
<dbReference type="InterPro" id="IPR036390">
    <property type="entry name" value="WH_DNA-bd_sf"/>
</dbReference>
<evidence type="ECO:0000313" key="6">
    <source>
        <dbReference type="Proteomes" id="UP000182977"/>
    </source>
</evidence>
<dbReference type="STRING" id="419479.SAMN04488563_2376"/>
<dbReference type="InterPro" id="IPR000524">
    <property type="entry name" value="Tscrpt_reg_HTH_GntR"/>
</dbReference>
<dbReference type="PANTHER" id="PTHR44846">
    <property type="entry name" value="MANNOSYL-D-GLYCERATE TRANSPORT/METABOLISM SYSTEM REPRESSOR MNGR-RELATED"/>
    <property type="match status" value="1"/>
</dbReference>
<name>A0A1H2J704_9ACTN</name>
<dbReference type="SMART" id="SM00345">
    <property type="entry name" value="HTH_GNTR"/>
    <property type="match status" value="1"/>
</dbReference>
<dbReference type="Gene3D" id="3.40.1410.10">
    <property type="entry name" value="Chorismate lyase-like"/>
    <property type="match status" value="1"/>
</dbReference>
<feature type="domain" description="HTH gntR-type" evidence="4">
    <location>
        <begin position="4"/>
        <end position="71"/>
    </location>
</feature>
<dbReference type="GO" id="GO:0003700">
    <property type="term" value="F:DNA-binding transcription factor activity"/>
    <property type="evidence" value="ECO:0007669"/>
    <property type="project" value="InterPro"/>
</dbReference>
<evidence type="ECO:0000256" key="1">
    <source>
        <dbReference type="ARBA" id="ARBA00023015"/>
    </source>
</evidence>
<accession>A0A1H2J704</accession>
<dbReference type="PRINTS" id="PR00035">
    <property type="entry name" value="HTHGNTR"/>
</dbReference>
<dbReference type="Gene3D" id="1.10.10.10">
    <property type="entry name" value="Winged helix-like DNA-binding domain superfamily/Winged helix DNA-binding domain"/>
    <property type="match status" value="1"/>
</dbReference>
<dbReference type="InterPro" id="IPR050679">
    <property type="entry name" value="Bact_HTH_transcr_reg"/>
</dbReference>
<dbReference type="PANTHER" id="PTHR44846:SF1">
    <property type="entry name" value="MANNOSYL-D-GLYCERATE TRANSPORT_METABOLISM SYSTEM REPRESSOR MNGR-RELATED"/>
    <property type="match status" value="1"/>
</dbReference>
<keyword evidence="1" id="KW-0805">Transcription regulation</keyword>
<dbReference type="Proteomes" id="UP000182977">
    <property type="component" value="Chromosome I"/>
</dbReference>
<proteinExistence type="predicted"/>
<dbReference type="RefSeq" id="WP_052763239.1">
    <property type="nucleotide sequence ID" value="NZ_LBMC01000107.1"/>
</dbReference>
<dbReference type="Pfam" id="PF07702">
    <property type="entry name" value="UTRA"/>
    <property type="match status" value="1"/>
</dbReference>
<dbReference type="GO" id="GO:0003677">
    <property type="term" value="F:DNA binding"/>
    <property type="evidence" value="ECO:0007669"/>
    <property type="project" value="UniProtKB-KW"/>
</dbReference>
<dbReference type="SUPFAM" id="SSF64288">
    <property type="entry name" value="Chorismate lyase-like"/>
    <property type="match status" value="1"/>
</dbReference>
<dbReference type="EMBL" id="LT629791">
    <property type="protein sequence ID" value="SDU52190.1"/>
    <property type="molecule type" value="Genomic_DNA"/>
</dbReference>
<dbReference type="OrthoDB" id="7363114at2"/>
<reference evidence="6" key="1">
    <citation type="submission" date="2016-10" db="EMBL/GenBank/DDBJ databases">
        <authorList>
            <person name="Varghese N."/>
            <person name="Submissions S."/>
        </authorList>
    </citation>
    <scope>NUCLEOTIDE SEQUENCE [LARGE SCALE GENOMIC DNA]</scope>
    <source>
        <strain evidence="6">DSM 45079</strain>
    </source>
</reference>
<evidence type="ECO:0000259" key="4">
    <source>
        <dbReference type="PROSITE" id="PS50949"/>
    </source>
</evidence>
<dbReference type="SUPFAM" id="SSF46785">
    <property type="entry name" value="Winged helix' DNA-binding domain"/>
    <property type="match status" value="1"/>
</dbReference>
<dbReference type="InterPro" id="IPR036388">
    <property type="entry name" value="WH-like_DNA-bd_sf"/>
</dbReference>
<evidence type="ECO:0000256" key="2">
    <source>
        <dbReference type="ARBA" id="ARBA00023125"/>
    </source>
</evidence>
<evidence type="ECO:0000256" key="3">
    <source>
        <dbReference type="ARBA" id="ARBA00023163"/>
    </source>
</evidence>
<gene>
    <name evidence="5" type="ORF">SAMN04488563_2376</name>
</gene>
<dbReference type="SMART" id="SM00866">
    <property type="entry name" value="UTRA"/>
    <property type="match status" value="1"/>
</dbReference>
<sequence length="239" mass="25790">MRRDSAAQSALLRLRHLIATEFVPGDRLPPEKELAETLEVSRTTVREALVVLAAEDIVTRQWGAGTFVSEPSKVASLNMSTIESYRDRVGSGGRGVTMLDAACELVPPPAAAAAALQLEAGAKAWHVRRLFAVDGAPSALMREIVPARLYGRPLDPSPMLHIETSLYQLLNRHAAGAAMHASTELEAVCVNGDDARALDLDDGAPVLRATQTTFARRGEPVAHGVSLQRTDLVRMRITR</sequence>
<keyword evidence="3" id="KW-0804">Transcription</keyword>
<dbReference type="CDD" id="cd07377">
    <property type="entry name" value="WHTH_GntR"/>
    <property type="match status" value="1"/>
</dbReference>
<dbReference type="GO" id="GO:0045892">
    <property type="term" value="P:negative regulation of DNA-templated transcription"/>
    <property type="evidence" value="ECO:0007669"/>
    <property type="project" value="TreeGrafter"/>
</dbReference>
<dbReference type="Pfam" id="PF00392">
    <property type="entry name" value="GntR"/>
    <property type="match status" value="1"/>
</dbReference>
<dbReference type="InterPro" id="IPR028978">
    <property type="entry name" value="Chorismate_lyase_/UTRA_dom_sf"/>
</dbReference>